<dbReference type="InterPro" id="IPR001227">
    <property type="entry name" value="Ac_transferase_dom_sf"/>
</dbReference>
<evidence type="ECO:0000256" key="24">
    <source>
        <dbReference type="ARBA" id="ARBA00047400"/>
    </source>
</evidence>
<evidence type="ECO:0000256" key="16">
    <source>
        <dbReference type="ARBA" id="ARBA00023394"/>
    </source>
</evidence>
<dbReference type="PROSITE" id="PS52004">
    <property type="entry name" value="KS3_2"/>
    <property type="match status" value="1"/>
</dbReference>
<comment type="catalytic activity">
    <reaction evidence="39">
        <text>a 2,3-saturated acyl-[ACP] + NADP(+) = a (2E)-enoyl-[ACP] + NADPH + H(+)</text>
        <dbReference type="Rhea" id="RHEA:22564"/>
        <dbReference type="Rhea" id="RHEA-COMP:9925"/>
        <dbReference type="Rhea" id="RHEA-COMP:9926"/>
        <dbReference type="ChEBI" id="CHEBI:15378"/>
        <dbReference type="ChEBI" id="CHEBI:57783"/>
        <dbReference type="ChEBI" id="CHEBI:58349"/>
        <dbReference type="ChEBI" id="CHEBI:78784"/>
        <dbReference type="ChEBI" id="CHEBI:78785"/>
        <dbReference type="EC" id="1.3.1.39"/>
    </reaction>
    <physiologicalReaction direction="right-to-left" evidence="39">
        <dbReference type="Rhea" id="RHEA:22566"/>
    </physiologicalReaction>
</comment>
<evidence type="ECO:0000256" key="34">
    <source>
        <dbReference type="ARBA" id="ARBA00048281"/>
    </source>
</evidence>
<keyword evidence="9" id="KW-0045">Antibiotic biosynthesis</keyword>
<comment type="catalytic activity">
    <reaction evidence="26">
        <text>tetradecanoyl-[ACP] + malonyl-[ACP] + H(+) = 3-oxohexadecanoyl-[ACP] + holo-[ACP] + CO2</text>
        <dbReference type="Rhea" id="RHEA:41900"/>
        <dbReference type="Rhea" id="RHEA-COMP:9623"/>
        <dbReference type="Rhea" id="RHEA-COMP:9648"/>
        <dbReference type="Rhea" id="RHEA-COMP:9649"/>
        <dbReference type="Rhea" id="RHEA-COMP:9685"/>
        <dbReference type="ChEBI" id="CHEBI:15378"/>
        <dbReference type="ChEBI" id="CHEBI:16526"/>
        <dbReference type="ChEBI" id="CHEBI:64479"/>
        <dbReference type="ChEBI" id="CHEBI:78449"/>
        <dbReference type="ChEBI" id="CHEBI:78477"/>
        <dbReference type="ChEBI" id="CHEBI:78478"/>
    </reaction>
    <physiologicalReaction direction="left-to-right" evidence="26">
        <dbReference type="Rhea" id="RHEA:41901"/>
    </physiologicalReaction>
</comment>
<dbReference type="InterPro" id="IPR013154">
    <property type="entry name" value="ADH-like_N"/>
</dbReference>
<comment type="catalytic activity">
    <reaction evidence="33">
        <text>hexadecanoyl-[ACP] + malonyl-[ACP] + H(+) = 3-oxooctadecanoyl-[ACP] + holo-[ACP] + CO2</text>
        <dbReference type="Rhea" id="RHEA:41916"/>
        <dbReference type="Rhea" id="RHEA-COMP:9623"/>
        <dbReference type="Rhea" id="RHEA-COMP:9652"/>
        <dbReference type="Rhea" id="RHEA-COMP:9653"/>
        <dbReference type="Rhea" id="RHEA-COMP:9685"/>
        <dbReference type="ChEBI" id="CHEBI:15378"/>
        <dbReference type="ChEBI" id="CHEBI:16526"/>
        <dbReference type="ChEBI" id="CHEBI:64479"/>
        <dbReference type="ChEBI" id="CHEBI:78449"/>
        <dbReference type="ChEBI" id="CHEBI:78483"/>
        <dbReference type="ChEBI" id="CHEBI:78487"/>
    </reaction>
    <physiologicalReaction direction="left-to-right" evidence="33">
        <dbReference type="Rhea" id="RHEA:41917"/>
    </physiologicalReaction>
</comment>
<dbReference type="InterPro" id="IPR016036">
    <property type="entry name" value="Malonyl_transacylase_ACP-bd"/>
</dbReference>
<dbReference type="EMBL" id="JARAYU010000046">
    <property type="protein sequence ID" value="MDX3707275.1"/>
    <property type="molecule type" value="Genomic_DNA"/>
</dbReference>
<dbReference type="PROSITE" id="PS52019">
    <property type="entry name" value="PKS_MFAS_DH"/>
    <property type="match status" value="1"/>
</dbReference>
<dbReference type="Pfam" id="PF21089">
    <property type="entry name" value="PKS_DH_N"/>
    <property type="match status" value="1"/>
</dbReference>
<dbReference type="InterPro" id="IPR055123">
    <property type="entry name" value="SpnB-like_Rossmann"/>
</dbReference>
<dbReference type="Gene3D" id="3.40.366.10">
    <property type="entry name" value="Malonyl-Coenzyme A Acyl Carrier Protein, domain 2"/>
    <property type="match status" value="1"/>
</dbReference>
<dbReference type="InterPro" id="IPR036291">
    <property type="entry name" value="NAD(P)-bd_dom_sf"/>
</dbReference>
<evidence type="ECO:0000256" key="1">
    <source>
        <dbReference type="ARBA" id="ARBA00004792"/>
    </source>
</evidence>
<comment type="catalytic activity">
    <reaction evidence="31">
        <text>3-oxobutanoyl-[ACP] + NADPH + H(+) = (3R)-hydroxybutanoyl-[ACP] + NADP(+)</text>
        <dbReference type="Rhea" id="RHEA:41804"/>
        <dbReference type="Rhea" id="RHEA-COMP:9625"/>
        <dbReference type="Rhea" id="RHEA-COMP:9626"/>
        <dbReference type="ChEBI" id="CHEBI:15378"/>
        <dbReference type="ChEBI" id="CHEBI:57783"/>
        <dbReference type="ChEBI" id="CHEBI:58349"/>
        <dbReference type="ChEBI" id="CHEBI:78450"/>
        <dbReference type="ChEBI" id="CHEBI:78451"/>
    </reaction>
    <physiologicalReaction direction="left-to-right" evidence="31">
        <dbReference type="Rhea" id="RHEA:41805"/>
    </physiologicalReaction>
</comment>
<proteinExistence type="predicted"/>
<comment type="catalytic activity">
    <reaction evidence="47">
        <text>3-oxohexadecanoyl-[ACP] + NADPH + H(+) = (3R)-hydroxyhexadecanoyl-[ACP] + NADP(+)</text>
        <dbReference type="Rhea" id="RHEA:41904"/>
        <dbReference type="Rhea" id="RHEA-COMP:9649"/>
        <dbReference type="Rhea" id="RHEA-COMP:9650"/>
        <dbReference type="ChEBI" id="CHEBI:15378"/>
        <dbReference type="ChEBI" id="CHEBI:57783"/>
        <dbReference type="ChEBI" id="CHEBI:58349"/>
        <dbReference type="ChEBI" id="CHEBI:78478"/>
        <dbReference type="ChEBI" id="CHEBI:78480"/>
    </reaction>
    <physiologicalReaction direction="left-to-right" evidence="47">
        <dbReference type="Rhea" id="RHEA:41905"/>
    </physiologicalReaction>
</comment>
<comment type="catalytic activity">
    <reaction evidence="15">
        <text>(3R)-hydroxydecanoyl-[ACP] = (2E)-decenoyl-[ACP] + H2O</text>
        <dbReference type="Rhea" id="RHEA:41860"/>
        <dbReference type="Rhea" id="RHEA-COMP:9638"/>
        <dbReference type="Rhea" id="RHEA-COMP:9639"/>
        <dbReference type="ChEBI" id="CHEBI:15377"/>
        <dbReference type="ChEBI" id="CHEBI:78466"/>
        <dbReference type="ChEBI" id="CHEBI:78467"/>
    </reaction>
    <physiologicalReaction direction="left-to-right" evidence="15">
        <dbReference type="Rhea" id="RHEA:41861"/>
    </physiologicalReaction>
</comment>
<dbReference type="Pfam" id="PF08659">
    <property type="entry name" value="KR"/>
    <property type="match status" value="1"/>
</dbReference>
<dbReference type="InterPro" id="IPR014030">
    <property type="entry name" value="Ketoacyl_synth_N"/>
</dbReference>
<keyword evidence="7" id="KW-0521">NADP</keyword>
<feature type="region of interest" description="N-terminal hotdog fold" evidence="52">
    <location>
        <begin position="900"/>
        <end position="1022"/>
    </location>
</feature>
<dbReference type="SUPFAM" id="SSF55048">
    <property type="entry name" value="Probable ACP-binding domain of malonyl-CoA ACP transacylase"/>
    <property type="match status" value="1"/>
</dbReference>
<evidence type="ECO:0000256" key="37">
    <source>
        <dbReference type="ARBA" id="ARBA00048506"/>
    </source>
</evidence>
<dbReference type="Pfam" id="PF02801">
    <property type="entry name" value="Ketoacyl-synt_C"/>
    <property type="match status" value="1"/>
</dbReference>
<keyword evidence="8" id="KW-0663">Pyridoxal phosphate</keyword>
<comment type="catalytic activity">
    <reaction evidence="27">
        <text>(2E)-butenoyl-[ACP] + NADPH + H(+) = butanoyl-[ACP] + NADP(+)</text>
        <dbReference type="Rhea" id="RHEA:41812"/>
        <dbReference type="Rhea" id="RHEA-COMP:9627"/>
        <dbReference type="Rhea" id="RHEA-COMP:9628"/>
        <dbReference type="ChEBI" id="CHEBI:15378"/>
        <dbReference type="ChEBI" id="CHEBI:57783"/>
        <dbReference type="ChEBI" id="CHEBI:58349"/>
        <dbReference type="ChEBI" id="CHEBI:78453"/>
        <dbReference type="ChEBI" id="CHEBI:78454"/>
    </reaction>
    <physiologicalReaction direction="left-to-right" evidence="27">
        <dbReference type="Rhea" id="RHEA:41813"/>
    </physiologicalReaction>
</comment>
<evidence type="ECO:0000256" key="18">
    <source>
        <dbReference type="ARBA" id="ARBA00023399"/>
    </source>
</evidence>
<evidence type="ECO:0000256" key="11">
    <source>
        <dbReference type="ARBA" id="ARBA00023315"/>
    </source>
</evidence>
<comment type="catalytic activity">
    <reaction evidence="35">
        <text>tetradecanoyl-[ACP] + H2O = tetradecanoate + holo-[ACP] + H(+)</text>
        <dbReference type="Rhea" id="RHEA:30123"/>
        <dbReference type="Rhea" id="RHEA-COMP:9648"/>
        <dbReference type="Rhea" id="RHEA-COMP:9685"/>
        <dbReference type="ChEBI" id="CHEBI:15377"/>
        <dbReference type="ChEBI" id="CHEBI:15378"/>
        <dbReference type="ChEBI" id="CHEBI:30807"/>
        <dbReference type="ChEBI" id="CHEBI:64479"/>
        <dbReference type="ChEBI" id="CHEBI:78477"/>
        <dbReference type="EC" id="3.1.2.14"/>
    </reaction>
    <physiologicalReaction direction="left-to-right" evidence="35">
        <dbReference type="Rhea" id="RHEA:30124"/>
    </physiologicalReaction>
</comment>
<comment type="function">
    <text evidence="21">Fatty acid synthetase is a multifunctional enzyme that catalyzes the de novo biosynthesis of long-chain saturated fatty acids starting from acetyl-CoA and malonyl-CoA in the presence of NADPH. This multifunctional protein contains 7 catalytic activities and a site for the binding of the prosthetic group 4'-phosphopantetheine of the acyl carrier protein ([ACP]) domain.</text>
</comment>
<evidence type="ECO:0000256" key="7">
    <source>
        <dbReference type="ARBA" id="ARBA00022857"/>
    </source>
</evidence>
<dbReference type="InterPro" id="IPR013968">
    <property type="entry name" value="PKS_KR"/>
</dbReference>
<dbReference type="InterPro" id="IPR049551">
    <property type="entry name" value="PKS_DH_C"/>
</dbReference>
<evidence type="ECO:0000256" key="20">
    <source>
        <dbReference type="ARBA" id="ARBA00023402"/>
    </source>
</evidence>
<evidence type="ECO:0000256" key="26">
    <source>
        <dbReference type="ARBA" id="ARBA00047451"/>
    </source>
</evidence>
<evidence type="ECO:0000256" key="28">
    <source>
        <dbReference type="ARBA" id="ARBA00047578"/>
    </source>
</evidence>
<name>A0ABU4NW84_9ACTN</name>
<dbReference type="InterPro" id="IPR049552">
    <property type="entry name" value="PKS_DH_N"/>
</dbReference>
<dbReference type="Gene3D" id="3.40.47.10">
    <property type="match status" value="1"/>
</dbReference>
<dbReference type="Pfam" id="PF22953">
    <property type="entry name" value="SpnB_Rossmann"/>
    <property type="match status" value="1"/>
</dbReference>
<evidence type="ECO:0000256" key="48">
    <source>
        <dbReference type="ARBA" id="ARBA00049422"/>
    </source>
</evidence>
<evidence type="ECO:0000259" key="55">
    <source>
        <dbReference type="PROSITE" id="PS52019"/>
    </source>
</evidence>
<evidence type="ECO:0000256" key="45">
    <source>
        <dbReference type="ARBA" id="ARBA00049171"/>
    </source>
</evidence>
<comment type="catalytic activity">
    <reaction evidence="25">
        <text>3-oxodecanoyl-[ACP] + NADPH + H(+) = (3R)-hydroxydecanoyl-[ACP] + NADP(+)</text>
        <dbReference type="Rhea" id="RHEA:41856"/>
        <dbReference type="Rhea" id="RHEA-COMP:9637"/>
        <dbReference type="Rhea" id="RHEA-COMP:9638"/>
        <dbReference type="ChEBI" id="CHEBI:15378"/>
        <dbReference type="ChEBI" id="CHEBI:57783"/>
        <dbReference type="ChEBI" id="CHEBI:58349"/>
        <dbReference type="ChEBI" id="CHEBI:78464"/>
        <dbReference type="ChEBI" id="CHEBI:78466"/>
    </reaction>
    <physiologicalReaction direction="left-to-right" evidence="25">
        <dbReference type="Rhea" id="RHEA:41857"/>
    </physiologicalReaction>
</comment>
<evidence type="ECO:0000256" key="44">
    <source>
        <dbReference type="ARBA" id="ARBA00049109"/>
    </source>
</evidence>
<comment type="pathway">
    <text evidence="1">Antibiotic biosynthesis.</text>
</comment>
<comment type="catalytic activity">
    <reaction evidence="49">
        <text>butanoyl-[ACP] + malonyl-[ACP] + H(+) = 3-oxohexanoyl-[ACP] + holo-[ACP] + CO2</text>
        <dbReference type="Rhea" id="RHEA:41820"/>
        <dbReference type="Rhea" id="RHEA-COMP:9623"/>
        <dbReference type="Rhea" id="RHEA-COMP:9628"/>
        <dbReference type="Rhea" id="RHEA-COMP:9629"/>
        <dbReference type="Rhea" id="RHEA-COMP:9685"/>
        <dbReference type="ChEBI" id="CHEBI:15378"/>
        <dbReference type="ChEBI" id="CHEBI:16526"/>
        <dbReference type="ChEBI" id="CHEBI:64479"/>
        <dbReference type="ChEBI" id="CHEBI:78449"/>
        <dbReference type="ChEBI" id="CHEBI:78454"/>
        <dbReference type="ChEBI" id="CHEBI:78456"/>
    </reaction>
    <physiologicalReaction direction="left-to-right" evidence="49">
        <dbReference type="Rhea" id="RHEA:41821"/>
    </physiologicalReaction>
</comment>
<evidence type="ECO:0000256" key="39">
    <source>
        <dbReference type="ARBA" id="ARBA00048650"/>
    </source>
</evidence>
<evidence type="ECO:0000256" key="43">
    <source>
        <dbReference type="ARBA" id="ARBA00049019"/>
    </source>
</evidence>
<comment type="catalytic activity">
    <reaction evidence="32">
        <text>acetyl-[ACP] + malonyl-[ACP] + H(+) = 3-oxobutanoyl-[ACP] + holo-[ACP] + CO2</text>
        <dbReference type="Rhea" id="RHEA:41800"/>
        <dbReference type="Rhea" id="RHEA-COMP:9621"/>
        <dbReference type="Rhea" id="RHEA-COMP:9623"/>
        <dbReference type="Rhea" id="RHEA-COMP:9625"/>
        <dbReference type="Rhea" id="RHEA-COMP:9685"/>
        <dbReference type="ChEBI" id="CHEBI:15378"/>
        <dbReference type="ChEBI" id="CHEBI:16526"/>
        <dbReference type="ChEBI" id="CHEBI:64479"/>
        <dbReference type="ChEBI" id="CHEBI:78446"/>
        <dbReference type="ChEBI" id="CHEBI:78449"/>
        <dbReference type="ChEBI" id="CHEBI:78450"/>
    </reaction>
    <physiologicalReaction direction="left-to-right" evidence="32">
        <dbReference type="Rhea" id="RHEA:41801"/>
    </physiologicalReaction>
</comment>
<dbReference type="InterPro" id="IPR050091">
    <property type="entry name" value="PKS_NRPS_Biosynth_Enz"/>
</dbReference>
<dbReference type="InterPro" id="IPR036736">
    <property type="entry name" value="ACP-like_sf"/>
</dbReference>
<comment type="catalytic activity">
    <reaction evidence="12">
        <text>(3R)-hydroxyoctanoyl-[ACP] = (2E)-octenoyl-[ACP] + H2O</text>
        <dbReference type="Rhea" id="RHEA:41844"/>
        <dbReference type="Rhea" id="RHEA-COMP:9634"/>
        <dbReference type="Rhea" id="RHEA-COMP:9635"/>
        <dbReference type="ChEBI" id="CHEBI:15377"/>
        <dbReference type="ChEBI" id="CHEBI:78461"/>
        <dbReference type="ChEBI" id="CHEBI:78462"/>
    </reaction>
    <physiologicalReaction direction="left-to-right" evidence="12">
        <dbReference type="Rhea" id="RHEA:41845"/>
    </physiologicalReaction>
</comment>
<comment type="catalytic activity">
    <reaction evidence="51">
        <text>octanoyl-[ACP] + malonyl-[ACP] + H(+) = 3-oxodecanoyl-[ACP] + holo-[ACP] + CO2</text>
        <dbReference type="Rhea" id="RHEA:41852"/>
        <dbReference type="Rhea" id="RHEA-COMP:9623"/>
        <dbReference type="Rhea" id="RHEA-COMP:9636"/>
        <dbReference type="Rhea" id="RHEA-COMP:9637"/>
        <dbReference type="Rhea" id="RHEA-COMP:9685"/>
        <dbReference type="ChEBI" id="CHEBI:15378"/>
        <dbReference type="ChEBI" id="CHEBI:16526"/>
        <dbReference type="ChEBI" id="CHEBI:64479"/>
        <dbReference type="ChEBI" id="CHEBI:78449"/>
        <dbReference type="ChEBI" id="CHEBI:78463"/>
        <dbReference type="ChEBI" id="CHEBI:78464"/>
    </reaction>
    <physiologicalReaction direction="left-to-right" evidence="51">
        <dbReference type="Rhea" id="RHEA:41853"/>
    </physiologicalReaction>
</comment>
<evidence type="ECO:0000256" key="3">
    <source>
        <dbReference type="ARBA" id="ARBA00022450"/>
    </source>
</evidence>
<evidence type="ECO:0000256" key="49">
    <source>
        <dbReference type="ARBA" id="ARBA00049449"/>
    </source>
</evidence>
<dbReference type="InterPro" id="IPR009081">
    <property type="entry name" value="PP-bd_ACP"/>
</dbReference>
<dbReference type="SMART" id="SM00829">
    <property type="entry name" value="PKS_ER"/>
    <property type="match status" value="1"/>
</dbReference>
<dbReference type="Gene3D" id="1.10.1200.10">
    <property type="entry name" value="ACP-like"/>
    <property type="match status" value="1"/>
</dbReference>
<dbReference type="Gene3D" id="3.40.50.1820">
    <property type="entry name" value="alpha/beta hydrolase"/>
    <property type="match status" value="1"/>
</dbReference>
<dbReference type="CDD" id="cd00833">
    <property type="entry name" value="PKS"/>
    <property type="match status" value="1"/>
</dbReference>
<dbReference type="Gene3D" id="3.90.180.10">
    <property type="entry name" value="Medium-chain alcohol dehydrogenases, catalytic domain"/>
    <property type="match status" value="1"/>
</dbReference>
<dbReference type="PANTHER" id="PTHR43775">
    <property type="entry name" value="FATTY ACID SYNTHASE"/>
    <property type="match status" value="1"/>
</dbReference>
<feature type="domain" description="PKS/mFAS DH" evidence="55">
    <location>
        <begin position="900"/>
        <end position="1168"/>
    </location>
</feature>
<keyword evidence="4" id="KW-0597">Phosphoprotein</keyword>
<dbReference type="SUPFAM" id="SSF51735">
    <property type="entry name" value="NAD(P)-binding Rossmann-fold domains"/>
    <property type="match status" value="3"/>
</dbReference>
<feature type="domain" description="Carrier" evidence="53">
    <location>
        <begin position="1977"/>
        <end position="2052"/>
    </location>
</feature>
<dbReference type="CDD" id="cd05195">
    <property type="entry name" value="enoyl_red"/>
    <property type="match status" value="1"/>
</dbReference>
<dbReference type="InterPro" id="IPR029058">
    <property type="entry name" value="AB_hydrolase_fold"/>
</dbReference>
<dbReference type="InterPro" id="IPR014043">
    <property type="entry name" value="Acyl_transferase_dom"/>
</dbReference>
<comment type="catalytic activity">
    <reaction evidence="38">
        <text>3-oxohexanoyl-[ACP] + NADPH + H(+) = (3R)-hydroxyhexanoyl-[ACP] + NADP(+)</text>
        <dbReference type="Rhea" id="RHEA:41824"/>
        <dbReference type="Rhea" id="RHEA-COMP:9629"/>
        <dbReference type="Rhea" id="RHEA-COMP:9630"/>
        <dbReference type="ChEBI" id="CHEBI:15378"/>
        <dbReference type="ChEBI" id="CHEBI:57783"/>
        <dbReference type="ChEBI" id="CHEBI:58349"/>
        <dbReference type="ChEBI" id="CHEBI:78456"/>
        <dbReference type="ChEBI" id="CHEBI:78457"/>
    </reaction>
    <physiologicalReaction direction="left-to-right" evidence="38">
        <dbReference type="Rhea" id="RHEA:41825"/>
    </physiologicalReaction>
</comment>
<comment type="caution">
    <text evidence="56">The sequence shown here is derived from an EMBL/GenBank/DDBJ whole genome shotgun (WGS) entry which is preliminary data.</text>
</comment>
<evidence type="ECO:0000256" key="41">
    <source>
        <dbReference type="ARBA" id="ARBA00048704"/>
    </source>
</evidence>
<comment type="catalytic activity">
    <reaction evidence="24">
        <text>a (3R)-hydroxyacyl-[ACP] + NADP(+) = a 3-oxoacyl-[ACP] + NADPH + H(+)</text>
        <dbReference type="Rhea" id="RHEA:17397"/>
        <dbReference type="Rhea" id="RHEA-COMP:9916"/>
        <dbReference type="Rhea" id="RHEA-COMP:9945"/>
        <dbReference type="ChEBI" id="CHEBI:15378"/>
        <dbReference type="ChEBI" id="CHEBI:57783"/>
        <dbReference type="ChEBI" id="CHEBI:58349"/>
        <dbReference type="ChEBI" id="CHEBI:78776"/>
        <dbReference type="ChEBI" id="CHEBI:78827"/>
        <dbReference type="EC" id="1.1.1.100"/>
    </reaction>
    <physiologicalReaction direction="right-to-left" evidence="24">
        <dbReference type="Rhea" id="RHEA:17399"/>
    </physiologicalReaction>
</comment>
<dbReference type="SUPFAM" id="SSF53474">
    <property type="entry name" value="alpha/beta-Hydrolases"/>
    <property type="match status" value="1"/>
</dbReference>
<comment type="catalytic activity">
    <reaction evidence="20">
        <text>(3R)-hydroxybutanoyl-[ACP] = (2E)-butenoyl-[ACP] + H2O</text>
        <dbReference type="Rhea" id="RHEA:41808"/>
        <dbReference type="Rhea" id="RHEA-COMP:9626"/>
        <dbReference type="Rhea" id="RHEA-COMP:9627"/>
        <dbReference type="ChEBI" id="CHEBI:15377"/>
        <dbReference type="ChEBI" id="CHEBI:78451"/>
        <dbReference type="ChEBI" id="CHEBI:78453"/>
    </reaction>
    <physiologicalReaction direction="left-to-right" evidence="20">
        <dbReference type="Rhea" id="RHEA:41809"/>
    </physiologicalReaction>
</comment>
<dbReference type="Pfam" id="PF00550">
    <property type="entry name" value="PP-binding"/>
    <property type="match status" value="1"/>
</dbReference>
<dbReference type="InterPro" id="IPR049900">
    <property type="entry name" value="PKS_mFAS_DH"/>
</dbReference>
<comment type="catalytic activity">
    <reaction evidence="36">
        <text>(2E)-octenoyl-[ACP] + NADPH + H(+) = octanoyl-[ACP] + NADP(+)</text>
        <dbReference type="Rhea" id="RHEA:41848"/>
        <dbReference type="Rhea" id="RHEA-COMP:9635"/>
        <dbReference type="Rhea" id="RHEA-COMP:9636"/>
        <dbReference type="ChEBI" id="CHEBI:15378"/>
        <dbReference type="ChEBI" id="CHEBI:57783"/>
        <dbReference type="ChEBI" id="CHEBI:58349"/>
        <dbReference type="ChEBI" id="CHEBI:78462"/>
        <dbReference type="ChEBI" id="CHEBI:78463"/>
    </reaction>
    <physiologicalReaction direction="left-to-right" evidence="36">
        <dbReference type="Rhea" id="RHEA:41849"/>
    </physiologicalReaction>
</comment>
<feature type="active site" description="Proton acceptor; for dehydratase activity" evidence="52">
    <location>
        <position position="931"/>
    </location>
</feature>
<evidence type="ECO:0000256" key="47">
    <source>
        <dbReference type="ARBA" id="ARBA00049414"/>
    </source>
</evidence>
<dbReference type="InterPro" id="IPR016039">
    <property type="entry name" value="Thiolase-like"/>
</dbReference>
<dbReference type="InterPro" id="IPR011032">
    <property type="entry name" value="GroES-like_sf"/>
</dbReference>
<feature type="region of interest" description="C-terminal hotdog fold" evidence="52">
    <location>
        <begin position="1033"/>
        <end position="1168"/>
    </location>
</feature>
<comment type="catalytic activity">
    <reaction evidence="17">
        <text>(3R)-hydroxytetradecanoyl-[ACP] = (2E)-tetradecenoyl-[ACP] + H2O</text>
        <dbReference type="Rhea" id="RHEA:41892"/>
        <dbReference type="Rhea" id="RHEA-COMP:9646"/>
        <dbReference type="Rhea" id="RHEA-COMP:9647"/>
        <dbReference type="ChEBI" id="CHEBI:15377"/>
        <dbReference type="ChEBI" id="CHEBI:78474"/>
        <dbReference type="ChEBI" id="CHEBI:78475"/>
    </reaction>
    <physiologicalReaction direction="left-to-right" evidence="17">
        <dbReference type="Rhea" id="RHEA:41893"/>
    </physiologicalReaction>
</comment>
<evidence type="ECO:0000256" key="17">
    <source>
        <dbReference type="ARBA" id="ARBA00023398"/>
    </source>
</evidence>
<evidence type="ECO:0000256" key="29">
    <source>
        <dbReference type="ARBA" id="ARBA00047810"/>
    </source>
</evidence>
<gene>
    <name evidence="56" type="ORF">PV662_47950</name>
</gene>
<evidence type="ECO:0000256" key="15">
    <source>
        <dbReference type="ARBA" id="ARBA00023388"/>
    </source>
</evidence>
<evidence type="ECO:0000256" key="35">
    <source>
        <dbReference type="ARBA" id="ARBA00048289"/>
    </source>
</evidence>
<dbReference type="SMART" id="SM00824">
    <property type="entry name" value="PKS_TE"/>
    <property type="match status" value="1"/>
</dbReference>
<evidence type="ECO:0000259" key="53">
    <source>
        <dbReference type="PROSITE" id="PS50075"/>
    </source>
</evidence>
<dbReference type="Gene3D" id="3.30.70.3290">
    <property type="match status" value="1"/>
</dbReference>
<evidence type="ECO:0000313" key="56">
    <source>
        <dbReference type="EMBL" id="MDX3707275.1"/>
    </source>
</evidence>
<dbReference type="InterPro" id="IPR013149">
    <property type="entry name" value="ADH-like_C"/>
</dbReference>
<evidence type="ECO:0000256" key="12">
    <source>
        <dbReference type="ARBA" id="ARBA00023332"/>
    </source>
</evidence>
<evidence type="ECO:0000256" key="32">
    <source>
        <dbReference type="ARBA" id="ARBA00047961"/>
    </source>
</evidence>
<comment type="catalytic activity">
    <reaction evidence="13">
        <text>(3R)-hydroxydodecanoyl-[ACP] = (2E)-dodecenoyl-[ACP] + H2O</text>
        <dbReference type="Rhea" id="RHEA:41876"/>
        <dbReference type="Rhea" id="RHEA-COMP:9642"/>
        <dbReference type="Rhea" id="RHEA-COMP:9643"/>
        <dbReference type="ChEBI" id="CHEBI:15377"/>
        <dbReference type="ChEBI" id="CHEBI:78470"/>
        <dbReference type="ChEBI" id="CHEBI:78472"/>
    </reaction>
    <physiologicalReaction direction="left-to-right" evidence="13">
        <dbReference type="Rhea" id="RHEA:41877"/>
    </physiologicalReaction>
</comment>
<evidence type="ECO:0000256" key="30">
    <source>
        <dbReference type="ARBA" id="ARBA00047897"/>
    </source>
</evidence>
<feature type="active site" description="Proton donor; for dehydratase activity" evidence="52">
    <location>
        <position position="1093"/>
    </location>
</feature>
<keyword evidence="6" id="KW-0702">S-nitrosylation</keyword>
<comment type="catalytic activity">
    <reaction evidence="40">
        <text>holo-[ACP] + acetyl-CoA = acetyl-[ACP] + CoA</text>
        <dbReference type="Rhea" id="RHEA:41788"/>
        <dbReference type="Rhea" id="RHEA-COMP:9621"/>
        <dbReference type="Rhea" id="RHEA-COMP:9685"/>
        <dbReference type="ChEBI" id="CHEBI:57287"/>
        <dbReference type="ChEBI" id="CHEBI:57288"/>
        <dbReference type="ChEBI" id="CHEBI:64479"/>
        <dbReference type="ChEBI" id="CHEBI:78446"/>
        <dbReference type="EC" id="2.3.1.38"/>
    </reaction>
    <physiologicalReaction direction="left-to-right" evidence="40">
        <dbReference type="Rhea" id="RHEA:41789"/>
    </physiologicalReaction>
</comment>
<evidence type="ECO:0000256" key="22">
    <source>
        <dbReference type="ARBA" id="ARBA00047300"/>
    </source>
</evidence>
<dbReference type="SUPFAM" id="SSF50129">
    <property type="entry name" value="GroES-like"/>
    <property type="match status" value="1"/>
</dbReference>
<dbReference type="InterPro" id="IPR020841">
    <property type="entry name" value="PKS_Beta-ketoAc_synthase_dom"/>
</dbReference>
<evidence type="ECO:0000256" key="21">
    <source>
        <dbReference type="ARBA" id="ARBA00023442"/>
    </source>
</evidence>
<dbReference type="InterPro" id="IPR016035">
    <property type="entry name" value="Acyl_Trfase/lysoPLipase"/>
</dbReference>
<evidence type="ECO:0000256" key="4">
    <source>
        <dbReference type="ARBA" id="ARBA00022553"/>
    </source>
</evidence>
<evidence type="ECO:0000256" key="14">
    <source>
        <dbReference type="ARBA" id="ARBA00023373"/>
    </source>
</evidence>
<comment type="catalytic activity">
    <reaction evidence="43">
        <text>(2E)-octadecenoyl-[ACP] + NADPH + H(+) = octadecanoyl-[ACP] + NADP(+)</text>
        <dbReference type="Rhea" id="RHEA:41928"/>
        <dbReference type="Rhea" id="RHEA-COMP:9655"/>
        <dbReference type="Rhea" id="RHEA-COMP:9656"/>
        <dbReference type="ChEBI" id="CHEBI:15378"/>
        <dbReference type="ChEBI" id="CHEBI:57783"/>
        <dbReference type="ChEBI" id="CHEBI:58349"/>
        <dbReference type="ChEBI" id="CHEBI:78489"/>
        <dbReference type="ChEBI" id="CHEBI:78495"/>
    </reaction>
    <physiologicalReaction direction="left-to-right" evidence="43">
        <dbReference type="Rhea" id="RHEA:41929"/>
    </physiologicalReaction>
</comment>
<evidence type="ECO:0000256" key="52">
    <source>
        <dbReference type="PROSITE-ProRule" id="PRU01363"/>
    </source>
</evidence>
<dbReference type="SUPFAM" id="SSF52151">
    <property type="entry name" value="FabD/lysophospholipase-like"/>
    <property type="match status" value="1"/>
</dbReference>
<keyword evidence="5" id="KW-0808">Transferase</keyword>
<dbReference type="Pfam" id="PF08240">
    <property type="entry name" value="ADH_N"/>
    <property type="match status" value="1"/>
</dbReference>
<evidence type="ECO:0000256" key="31">
    <source>
        <dbReference type="ARBA" id="ARBA00047953"/>
    </source>
</evidence>
<evidence type="ECO:0000256" key="25">
    <source>
        <dbReference type="ARBA" id="ARBA00047440"/>
    </source>
</evidence>
<comment type="catalytic activity">
    <reaction evidence="29">
        <text>(2E)-hexadecenoyl-[ACP] + NADPH + H(+) = hexadecanoyl-[ACP] + NADP(+)</text>
        <dbReference type="Rhea" id="RHEA:41912"/>
        <dbReference type="Rhea" id="RHEA-COMP:9651"/>
        <dbReference type="Rhea" id="RHEA-COMP:9652"/>
        <dbReference type="ChEBI" id="CHEBI:15378"/>
        <dbReference type="ChEBI" id="CHEBI:57783"/>
        <dbReference type="ChEBI" id="CHEBI:58349"/>
        <dbReference type="ChEBI" id="CHEBI:78481"/>
        <dbReference type="ChEBI" id="CHEBI:78483"/>
    </reaction>
    <physiologicalReaction direction="left-to-right" evidence="29">
        <dbReference type="Rhea" id="RHEA:41913"/>
    </physiologicalReaction>
</comment>
<dbReference type="InterPro" id="IPR020843">
    <property type="entry name" value="ER"/>
</dbReference>
<comment type="catalytic activity">
    <reaction evidence="14">
        <text>(3R)-hydroxyhexanoyl-[ACP] = (2E)-hexenoyl-[ACP] + H2O</text>
        <dbReference type="Rhea" id="RHEA:41828"/>
        <dbReference type="Rhea" id="RHEA-COMP:9630"/>
        <dbReference type="Rhea" id="RHEA-COMP:9631"/>
        <dbReference type="ChEBI" id="CHEBI:15377"/>
        <dbReference type="ChEBI" id="CHEBI:78457"/>
        <dbReference type="ChEBI" id="CHEBI:78458"/>
    </reaction>
    <physiologicalReaction direction="left-to-right" evidence="14">
        <dbReference type="Rhea" id="RHEA:41829"/>
    </physiologicalReaction>
</comment>
<accession>A0ABU4NW84</accession>
<feature type="domain" description="Ketosynthase family 3 (KS3)" evidence="54">
    <location>
        <begin position="2"/>
        <end position="428"/>
    </location>
</feature>
<dbReference type="InterPro" id="IPR020807">
    <property type="entry name" value="PKS_DH"/>
</dbReference>
<dbReference type="Pfam" id="PF14765">
    <property type="entry name" value="PS-DH"/>
    <property type="match status" value="1"/>
</dbReference>
<evidence type="ECO:0000256" key="5">
    <source>
        <dbReference type="ARBA" id="ARBA00022679"/>
    </source>
</evidence>
<evidence type="ECO:0000256" key="13">
    <source>
        <dbReference type="ARBA" id="ARBA00023351"/>
    </source>
</evidence>
<keyword evidence="3" id="KW-0596">Phosphopantetheine</keyword>
<evidence type="ECO:0000256" key="38">
    <source>
        <dbReference type="ARBA" id="ARBA00048571"/>
    </source>
</evidence>
<dbReference type="Pfam" id="PF00109">
    <property type="entry name" value="ketoacyl-synt"/>
    <property type="match status" value="1"/>
</dbReference>
<protein>
    <submittedName>
        <fullName evidence="56">SDR family NAD(P)-dependent oxidoreductase</fullName>
    </submittedName>
</protein>
<organism evidence="56 57">
    <name type="scientific">Streptomyces europaeiscabiei</name>
    <dbReference type="NCBI Taxonomy" id="146819"/>
    <lineage>
        <taxon>Bacteria</taxon>
        <taxon>Bacillati</taxon>
        <taxon>Actinomycetota</taxon>
        <taxon>Actinomycetes</taxon>
        <taxon>Kitasatosporales</taxon>
        <taxon>Streptomycetaceae</taxon>
        <taxon>Streptomyces</taxon>
    </lineage>
</organism>
<evidence type="ECO:0000256" key="46">
    <source>
        <dbReference type="ARBA" id="ARBA00049263"/>
    </source>
</evidence>
<dbReference type="SMART" id="SM00822">
    <property type="entry name" value="PKS_KR"/>
    <property type="match status" value="1"/>
</dbReference>
<dbReference type="InterPro" id="IPR042104">
    <property type="entry name" value="PKS_dehydratase_sf"/>
</dbReference>
<comment type="catalytic activity">
    <reaction evidence="22">
        <text>3-oxooctadecanoyl-[ACP] + NADPH + H(+) = (3R)-hydroxyoctadecanoyl-[ACP] + NADP(+)</text>
        <dbReference type="Rhea" id="RHEA:41920"/>
        <dbReference type="Rhea" id="RHEA-COMP:9653"/>
        <dbReference type="Rhea" id="RHEA-COMP:9654"/>
        <dbReference type="ChEBI" id="CHEBI:15378"/>
        <dbReference type="ChEBI" id="CHEBI:57783"/>
        <dbReference type="ChEBI" id="CHEBI:58349"/>
        <dbReference type="ChEBI" id="CHEBI:78487"/>
        <dbReference type="ChEBI" id="CHEBI:78488"/>
    </reaction>
    <physiologicalReaction direction="left-to-right" evidence="22">
        <dbReference type="Rhea" id="RHEA:41921"/>
    </physiologicalReaction>
</comment>
<dbReference type="CDD" id="cd08956">
    <property type="entry name" value="KR_3_FAS_SDR_x"/>
    <property type="match status" value="1"/>
</dbReference>
<evidence type="ECO:0000256" key="27">
    <source>
        <dbReference type="ARBA" id="ARBA00047500"/>
    </source>
</evidence>
<comment type="catalytic activity">
    <reaction evidence="41">
        <text>hexadecanoyl-[ACP] + H2O = hexadecanoate + holo-[ACP] + H(+)</text>
        <dbReference type="Rhea" id="RHEA:41932"/>
        <dbReference type="Rhea" id="RHEA-COMP:9652"/>
        <dbReference type="Rhea" id="RHEA-COMP:9685"/>
        <dbReference type="ChEBI" id="CHEBI:7896"/>
        <dbReference type="ChEBI" id="CHEBI:15377"/>
        <dbReference type="ChEBI" id="CHEBI:15378"/>
        <dbReference type="ChEBI" id="CHEBI:64479"/>
        <dbReference type="ChEBI" id="CHEBI:78483"/>
        <dbReference type="EC" id="3.1.2.14"/>
    </reaction>
    <physiologicalReaction direction="left-to-right" evidence="41">
        <dbReference type="Rhea" id="RHEA:41933"/>
    </physiologicalReaction>
</comment>
<evidence type="ECO:0000256" key="6">
    <source>
        <dbReference type="ARBA" id="ARBA00022799"/>
    </source>
</evidence>
<evidence type="ECO:0000256" key="10">
    <source>
        <dbReference type="ARBA" id="ARBA00023268"/>
    </source>
</evidence>
<dbReference type="Pfam" id="PF00698">
    <property type="entry name" value="Acyl_transf_1"/>
    <property type="match status" value="1"/>
</dbReference>
<dbReference type="InterPro" id="IPR020802">
    <property type="entry name" value="TesA-like"/>
</dbReference>
<keyword evidence="57" id="KW-1185">Reference proteome</keyword>
<evidence type="ECO:0000259" key="54">
    <source>
        <dbReference type="PROSITE" id="PS52004"/>
    </source>
</evidence>
<dbReference type="InterPro" id="IPR057326">
    <property type="entry name" value="KR_dom"/>
</dbReference>
<dbReference type="InterPro" id="IPR014031">
    <property type="entry name" value="Ketoacyl_synth_C"/>
</dbReference>
<dbReference type="Gene3D" id="3.40.50.11460">
    <property type="match status" value="1"/>
</dbReference>
<dbReference type="InterPro" id="IPR001031">
    <property type="entry name" value="Thioesterase"/>
</dbReference>
<dbReference type="Pfam" id="PF00975">
    <property type="entry name" value="Thioesterase"/>
    <property type="match status" value="1"/>
</dbReference>
<evidence type="ECO:0000256" key="2">
    <source>
        <dbReference type="ARBA" id="ARBA00005189"/>
    </source>
</evidence>
<dbReference type="SMART" id="SM00825">
    <property type="entry name" value="PKS_KS"/>
    <property type="match status" value="1"/>
</dbReference>
<evidence type="ECO:0000313" key="57">
    <source>
        <dbReference type="Proteomes" id="UP001271274"/>
    </source>
</evidence>
<evidence type="ECO:0000256" key="36">
    <source>
        <dbReference type="ARBA" id="ARBA00048420"/>
    </source>
</evidence>
<dbReference type="SMART" id="SM00827">
    <property type="entry name" value="PKS_AT"/>
    <property type="match status" value="1"/>
</dbReference>
<dbReference type="Gene3D" id="3.10.129.110">
    <property type="entry name" value="Polyketide synthase dehydratase"/>
    <property type="match status" value="1"/>
</dbReference>
<comment type="catalytic activity">
    <reaction evidence="28">
        <text>dodecanoyl-[ACP] + malonyl-[ACP] + H(+) = 3-oxotetradecanoyl-[ACP] + holo-[ACP] + CO2</text>
        <dbReference type="Rhea" id="RHEA:41884"/>
        <dbReference type="Rhea" id="RHEA-COMP:9623"/>
        <dbReference type="Rhea" id="RHEA-COMP:9644"/>
        <dbReference type="Rhea" id="RHEA-COMP:9645"/>
        <dbReference type="Rhea" id="RHEA-COMP:9685"/>
        <dbReference type="ChEBI" id="CHEBI:15378"/>
        <dbReference type="ChEBI" id="CHEBI:16526"/>
        <dbReference type="ChEBI" id="CHEBI:64479"/>
        <dbReference type="ChEBI" id="CHEBI:65264"/>
        <dbReference type="ChEBI" id="CHEBI:78449"/>
        <dbReference type="ChEBI" id="CHEBI:78473"/>
    </reaction>
    <physiologicalReaction direction="left-to-right" evidence="28">
        <dbReference type="Rhea" id="RHEA:41885"/>
    </physiologicalReaction>
</comment>
<dbReference type="Pfam" id="PF00107">
    <property type="entry name" value="ADH_zinc_N"/>
    <property type="match status" value="1"/>
</dbReference>
<comment type="catalytic activity">
    <reaction evidence="19">
        <text>(3R)-hydroxyhexadecanoyl-[ACP] = (2E)-hexadecenoyl-[ACP] + H2O</text>
        <dbReference type="Rhea" id="RHEA:41908"/>
        <dbReference type="Rhea" id="RHEA-COMP:9650"/>
        <dbReference type="Rhea" id="RHEA-COMP:9651"/>
        <dbReference type="ChEBI" id="CHEBI:15377"/>
        <dbReference type="ChEBI" id="CHEBI:78480"/>
        <dbReference type="ChEBI" id="CHEBI:78481"/>
    </reaction>
    <physiologicalReaction direction="left-to-right" evidence="19">
        <dbReference type="Rhea" id="RHEA:41909"/>
    </physiologicalReaction>
</comment>
<evidence type="ECO:0000256" key="19">
    <source>
        <dbReference type="ARBA" id="ARBA00023401"/>
    </source>
</evidence>
<evidence type="ECO:0000256" key="33">
    <source>
        <dbReference type="ARBA" id="ARBA00048051"/>
    </source>
</evidence>
<dbReference type="PROSITE" id="PS50075">
    <property type="entry name" value="CARRIER"/>
    <property type="match status" value="1"/>
</dbReference>
<comment type="catalytic activity">
    <reaction evidence="44">
        <text>decanoyl-[ACP] + malonyl-[ACP] + H(+) = 3-oxododecanoyl-[ACP] + holo-[ACP] + CO2</text>
        <dbReference type="Rhea" id="RHEA:41868"/>
        <dbReference type="Rhea" id="RHEA-COMP:9623"/>
        <dbReference type="Rhea" id="RHEA-COMP:9640"/>
        <dbReference type="Rhea" id="RHEA-COMP:9641"/>
        <dbReference type="Rhea" id="RHEA-COMP:9685"/>
        <dbReference type="ChEBI" id="CHEBI:15378"/>
        <dbReference type="ChEBI" id="CHEBI:16526"/>
        <dbReference type="ChEBI" id="CHEBI:64479"/>
        <dbReference type="ChEBI" id="CHEBI:78449"/>
        <dbReference type="ChEBI" id="CHEBI:78468"/>
        <dbReference type="ChEBI" id="CHEBI:78469"/>
    </reaction>
    <physiologicalReaction direction="left-to-right" evidence="44">
        <dbReference type="Rhea" id="RHEA:41869"/>
    </physiologicalReaction>
</comment>
<sequence>MAEPIAIVGMSCRFPGGIESPQDYWDLLKEGRHFSSALPADRGWNLNRLYDEDSSVEGTTYVRRGGFLEDAAGFDAAFFGIGPKEATAMDPQQRLLLEGVWHALENARIAPRSLEGSRTGVYVGIFDSNYIRSDGTTDTSGLESHLSTSLAPSVAAGRVSYVLGLNGPAMAVDTACSSSLVATHLAIKALRAGECDAAVAAGVSVMAGPEMLIYMARVGALADDGLSRAFAEGRRGFAPAEGVGALVLMPLARAVAEGRPVLALLRGSAVNEDGASQALSVPDGAAQQALIAEALRDAGLRPQDVDLVEAHGTGTQVGDPIEASSLAATYGVGRRPQDPVWIGSAKSNIGHTQAAAGMAGIIKAVLALRHERMPATLHAQEPLTSVDWSQGMHLLHEARPWPRGERTRRAGVLAYGIGGTNAHVLVEEAPAVPEDGPRPPAGAPRRLLWPVYAESADGLRDVSRSLASAVRAQRADPADVGFSLAMTRSPLAERAVITGSDVTELLDGLDALAEGRDALPAHVARAQAAAKGSGPVFVFPGQGAQWAGMAAGLLRESPVFAEEFERCCQVLEAWVDFDVADVVRRSPGAPSLERADVVQPVLFAVYVALARLWQAHGVRPAAVIGHSQGEIAAAYVCGALSLEDAARVVALRSAALREIRGLGTMASVALPAERVQDLVGSTGLDVEVAACNGPAATTVAGDPGAIRRMLDHCEREGIWARPVPVDYASHSRHVDLVREVVLADLGDVVSRAPEIPMISTTTGKPVGAGELDATYWYGNLRRAVLFDTAVRAALDDGHRTFVEVSPHPVLLGPLRDLLADAGLQGQACASLRRGHGDTADFHDALAGAHARGVDIDWSMLYPDARTVGLPGYPFQHDRFWLSRADHAPDLASAGLDRVEHRWLGAALNLPDGSVVRTGRLALAEHPWLADHAVHGTVLLPATGVVELLTQASDGADGARGLVDAVLHAPLVLGEEPVDIQTHTTAPDAEGRQHLTLYARPRGSTGEWTRCAEAATGELPAPPAVTAPWPPAEAEPHDLTDCYRDLRDQGYEYGSAFRNLVAVWRGASGTVHAEVRLPRDQDPAGFALHPALLDAALHALVMTGTGATTRLPHAMAGVRVFTRGARVLRATMTVTEHGAVDLTATDDAGTPVVRIQDLRLRRVSTRHLRALLAAADRAAYRASWRPYEADRAAEPAPVTWAAVSTATDLPVTDTYGTHPDMAALSASGAVPGAVVLDCRGPGEKLADGAGLARETRERLHILLTHLQAFLRHEPWAGTRLLILTCRAESTTFAEPVLDLAGAACAGLARSAVNEFPGRVQLLDTDHGGVTTDLVHTVLAAPHRTLAARDGRLLLPRLVTAHDDEALRLPADDLPWRLVPSPQGTLEAVRPVPVPELAAPVAPGKLRIRIVATGANFRDTMVALGLIQDSHLGFESAGVVTETGAGVSGWRPGDRVALLPARILEFEGAYGPLADMLPSQVVRVPDGVPLVRAAGSRIVHATAHLGLIVQAGLRAGDKVLIHSAAGGVGMAAVRLAQQRGAEIYATAGPAKQAIVRDMGVPRHRIANSRTTDFETAFRAATGGTGVDVVIGSVTGELLDASLRLLRPGGRYLDMARQEGRVTEGIAARFPEIGYGYVDLPGLLAAGEYDPPVPFDDPAMMALPVQRWSIRHVRQALRALSQGQTTGKIVLTQPAPLDPGRTVLITGGTGALGGLLARHLAGPHGVRHLLLLSRSGAAAPGAEELRRDLEAQGAEVTIAACDAADLDALREVIRAIPQDRPLGAVVHTAGALADALLTDLTPRHLDEVLRAKTDAVLNLHELTRDLELDAFVVYSSLAGTIGNPGQANYAAANAFLDAFAHHRRHQGLPGISIAWGLWEETSGLTAELSREQRARLARLGLAPTTTRQALAGFDAALDLDLPYLAVTAQATAGEHRLPEVFSDAFAHRRRPTATAAADAAPSRELDTEALRDRPATDRIATLTRLVRTHAAAVLGHASFENVSAEQTLRNAGFDSLATVELRTRLGNATGLRVAATAPMDHPTPAALARYLDTLVTGAAPVVRDDAFLDEVAASVRASDRRQTLRVLHGAADRRRLALGAAELDSVRWERLNAGAGTEAEAEAEAGTGAGAEAEAPTMLLLPPIPTAPGTSPYERLVRQLDTGHTLLTVGLPGYAADPLPADLPTVLEALVRALPKPDPRRPYLLLGHCTGGTLAAVLAEALEKHGHPVSGLILLDSPRHMASVPESFFTDFEQAVTDPAVRGSITTEHLTALAAYHRMLDQAPPGDPAVPTLCLHPEDSPFASEWPAEVTFRSLPGGHGSPVDEHAADAAAAISAWLEHTGRDADA</sequence>
<comment type="catalytic activity">
    <reaction evidence="18">
        <text>(3R)-hydroxyoctadecanoyl-[ACP] = (2E)-octadecenoyl-[ACP] + H2O</text>
        <dbReference type="Rhea" id="RHEA:41924"/>
        <dbReference type="Rhea" id="RHEA-COMP:9654"/>
        <dbReference type="Rhea" id="RHEA-COMP:9655"/>
        <dbReference type="ChEBI" id="CHEBI:15377"/>
        <dbReference type="ChEBI" id="CHEBI:78488"/>
        <dbReference type="ChEBI" id="CHEBI:78489"/>
    </reaction>
    <physiologicalReaction direction="left-to-right" evidence="18">
        <dbReference type="Rhea" id="RHEA:41925"/>
    </physiologicalReaction>
</comment>
<keyword evidence="10" id="KW-0511">Multifunctional enzyme</keyword>
<comment type="catalytic activity">
    <reaction evidence="23">
        <text>hexanoyl-[ACP] + malonyl-[ACP] + H(+) = 3-oxooctanoyl-[ACP] + holo-[ACP] + CO2</text>
        <dbReference type="Rhea" id="RHEA:41836"/>
        <dbReference type="Rhea" id="RHEA-COMP:9623"/>
        <dbReference type="Rhea" id="RHEA-COMP:9632"/>
        <dbReference type="Rhea" id="RHEA-COMP:9633"/>
        <dbReference type="Rhea" id="RHEA-COMP:9685"/>
        <dbReference type="ChEBI" id="CHEBI:15378"/>
        <dbReference type="ChEBI" id="CHEBI:16526"/>
        <dbReference type="ChEBI" id="CHEBI:64479"/>
        <dbReference type="ChEBI" id="CHEBI:78449"/>
        <dbReference type="ChEBI" id="CHEBI:78459"/>
        <dbReference type="ChEBI" id="CHEBI:78460"/>
    </reaction>
    <physiologicalReaction direction="left-to-right" evidence="23">
        <dbReference type="Rhea" id="RHEA:41837"/>
    </physiologicalReaction>
</comment>
<evidence type="ECO:0000256" key="23">
    <source>
        <dbReference type="ARBA" id="ARBA00047394"/>
    </source>
</evidence>
<dbReference type="SMART" id="SM00826">
    <property type="entry name" value="PKS_DH"/>
    <property type="match status" value="1"/>
</dbReference>
<dbReference type="SUPFAM" id="SSF53901">
    <property type="entry name" value="Thiolase-like"/>
    <property type="match status" value="1"/>
</dbReference>
<reference evidence="56 57" key="1">
    <citation type="journal article" date="2023" name="Microb. Genom.">
        <title>Mesoterricola silvestris gen. nov., sp. nov., Mesoterricola sediminis sp. nov., Geothrix oryzae sp. nov., Geothrix edaphica sp. nov., Geothrix rubra sp. nov., and Geothrix limicola sp. nov., six novel members of Acidobacteriota isolated from soils.</title>
        <authorList>
            <person name="Weisberg A.J."/>
            <person name="Pearce E."/>
            <person name="Kramer C.G."/>
            <person name="Chang J.H."/>
            <person name="Clarke C.R."/>
        </authorList>
    </citation>
    <scope>NUCLEOTIDE SEQUENCE [LARGE SCALE GENOMIC DNA]</scope>
    <source>
        <strain evidence="56 57">ID09-01A</strain>
    </source>
</reference>
<comment type="catalytic activity">
    <reaction evidence="46">
        <text>3-oxododecanoyl-[ACP] + NADPH + H(+) = (3R)-hydroxydodecanoyl-[ACP] + NADP(+)</text>
        <dbReference type="Rhea" id="RHEA:41872"/>
        <dbReference type="Rhea" id="RHEA-COMP:9641"/>
        <dbReference type="Rhea" id="RHEA-COMP:9642"/>
        <dbReference type="ChEBI" id="CHEBI:15378"/>
        <dbReference type="ChEBI" id="CHEBI:57783"/>
        <dbReference type="ChEBI" id="CHEBI:58349"/>
        <dbReference type="ChEBI" id="CHEBI:78469"/>
        <dbReference type="ChEBI" id="CHEBI:78470"/>
    </reaction>
    <physiologicalReaction direction="left-to-right" evidence="46">
        <dbReference type="Rhea" id="RHEA:41873"/>
    </physiologicalReaction>
</comment>
<comment type="catalytic activity">
    <reaction evidence="42">
        <text>3-oxotetradecanoyl-[ACP] + NADPH + H(+) = (3R)-hydroxytetradecanoyl-[ACP] + NADP(+)</text>
        <dbReference type="Rhea" id="RHEA:41888"/>
        <dbReference type="Rhea" id="RHEA-COMP:9645"/>
        <dbReference type="Rhea" id="RHEA-COMP:9646"/>
        <dbReference type="ChEBI" id="CHEBI:15378"/>
        <dbReference type="ChEBI" id="CHEBI:57783"/>
        <dbReference type="ChEBI" id="CHEBI:58349"/>
        <dbReference type="ChEBI" id="CHEBI:78473"/>
        <dbReference type="ChEBI" id="CHEBI:78474"/>
    </reaction>
    <physiologicalReaction direction="left-to-right" evidence="42">
        <dbReference type="Rhea" id="RHEA:41889"/>
    </physiologicalReaction>
</comment>
<comment type="catalytic activity">
    <reaction evidence="34">
        <text>(2E)-dodecenoyl-[ACP] + NADPH + H(+) = dodecanoyl-[ACP] + NADP(+)</text>
        <dbReference type="Rhea" id="RHEA:41880"/>
        <dbReference type="Rhea" id="RHEA-COMP:9643"/>
        <dbReference type="Rhea" id="RHEA-COMP:9644"/>
        <dbReference type="ChEBI" id="CHEBI:15378"/>
        <dbReference type="ChEBI" id="CHEBI:57783"/>
        <dbReference type="ChEBI" id="CHEBI:58349"/>
        <dbReference type="ChEBI" id="CHEBI:65264"/>
        <dbReference type="ChEBI" id="CHEBI:78472"/>
    </reaction>
    <physiologicalReaction direction="left-to-right" evidence="34">
        <dbReference type="Rhea" id="RHEA:41881"/>
    </physiologicalReaction>
</comment>
<evidence type="ECO:0000256" key="8">
    <source>
        <dbReference type="ARBA" id="ARBA00022898"/>
    </source>
</evidence>
<dbReference type="Gene3D" id="3.40.50.720">
    <property type="entry name" value="NAD(P)-binding Rossmann-like Domain"/>
    <property type="match status" value="1"/>
</dbReference>
<dbReference type="InterPro" id="IPR020806">
    <property type="entry name" value="PKS_PP-bd"/>
</dbReference>
<evidence type="ECO:0000256" key="40">
    <source>
        <dbReference type="ARBA" id="ARBA00048691"/>
    </source>
</evidence>
<comment type="catalytic activity">
    <reaction evidence="30">
        <text>(2E)-hexenoyl-[ACP] + NADPH + H(+) = hexanoyl-[ACP] + NADP(+)</text>
        <dbReference type="Rhea" id="RHEA:41832"/>
        <dbReference type="Rhea" id="RHEA-COMP:9631"/>
        <dbReference type="Rhea" id="RHEA-COMP:9632"/>
        <dbReference type="ChEBI" id="CHEBI:15378"/>
        <dbReference type="ChEBI" id="CHEBI:57783"/>
        <dbReference type="ChEBI" id="CHEBI:58349"/>
        <dbReference type="ChEBI" id="CHEBI:78458"/>
        <dbReference type="ChEBI" id="CHEBI:78459"/>
    </reaction>
    <physiologicalReaction direction="left-to-right" evidence="30">
        <dbReference type="Rhea" id="RHEA:41833"/>
    </physiologicalReaction>
</comment>
<evidence type="ECO:0000256" key="50">
    <source>
        <dbReference type="ARBA" id="ARBA00049521"/>
    </source>
</evidence>
<evidence type="ECO:0000256" key="42">
    <source>
        <dbReference type="ARBA" id="ARBA00048935"/>
    </source>
</evidence>
<comment type="catalytic activity">
    <reaction evidence="48">
        <text>3-oxooctanoyl-[ACP] + NADPH + H(+) = (3R)-hydroxyoctanoyl-[ACP] + NADP(+)</text>
        <dbReference type="Rhea" id="RHEA:41840"/>
        <dbReference type="Rhea" id="RHEA-COMP:9633"/>
        <dbReference type="Rhea" id="RHEA-COMP:9634"/>
        <dbReference type="ChEBI" id="CHEBI:15378"/>
        <dbReference type="ChEBI" id="CHEBI:57783"/>
        <dbReference type="ChEBI" id="CHEBI:58349"/>
        <dbReference type="ChEBI" id="CHEBI:78460"/>
        <dbReference type="ChEBI" id="CHEBI:78461"/>
    </reaction>
    <physiologicalReaction direction="left-to-right" evidence="48">
        <dbReference type="Rhea" id="RHEA:41841"/>
    </physiologicalReaction>
</comment>
<evidence type="ECO:0000256" key="51">
    <source>
        <dbReference type="ARBA" id="ARBA00049533"/>
    </source>
</evidence>
<dbReference type="PANTHER" id="PTHR43775:SF51">
    <property type="entry name" value="INACTIVE PHENOLPHTHIOCEROL SYNTHESIS POLYKETIDE SYNTHASE TYPE I PKS1-RELATED"/>
    <property type="match status" value="1"/>
</dbReference>
<dbReference type="Proteomes" id="UP001271274">
    <property type="component" value="Unassembled WGS sequence"/>
</dbReference>
<comment type="catalytic activity">
    <reaction evidence="45">
        <text>(2E)-tetradecenoyl-[ACP] + NADPH + H(+) = tetradecanoyl-[ACP] + NADP(+)</text>
        <dbReference type="Rhea" id="RHEA:41896"/>
        <dbReference type="Rhea" id="RHEA-COMP:9647"/>
        <dbReference type="Rhea" id="RHEA-COMP:9648"/>
        <dbReference type="ChEBI" id="CHEBI:15378"/>
        <dbReference type="ChEBI" id="CHEBI:57783"/>
        <dbReference type="ChEBI" id="CHEBI:58349"/>
        <dbReference type="ChEBI" id="CHEBI:78475"/>
        <dbReference type="ChEBI" id="CHEBI:78477"/>
    </reaction>
    <physiologicalReaction direction="left-to-right" evidence="45">
        <dbReference type="Rhea" id="RHEA:41897"/>
    </physiologicalReaction>
</comment>
<comment type="pathway">
    <text evidence="2">Lipid metabolism.</text>
</comment>
<evidence type="ECO:0000256" key="9">
    <source>
        <dbReference type="ARBA" id="ARBA00023194"/>
    </source>
</evidence>
<keyword evidence="11" id="KW-0012">Acyltransferase</keyword>
<dbReference type="SMART" id="SM00823">
    <property type="entry name" value="PKS_PP"/>
    <property type="match status" value="1"/>
</dbReference>
<comment type="catalytic activity">
    <reaction evidence="50">
        <text>(2E)-decenoyl-[ACP] + NADPH + H(+) = decanoyl-[ACP] + NADP(+)</text>
        <dbReference type="Rhea" id="RHEA:41864"/>
        <dbReference type="Rhea" id="RHEA-COMP:9639"/>
        <dbReference type="Rhea" id="RHEA-COMP:9640"/>
        <dbReference type="ChEBI" id="CHEBI:15378"/>
        <dbReference type="ChEBI" id="CHEBI:57783"/>
        <dbReference type="ChEBI" id="CHEBI:58349"/>
        <dbReference type="ChEBI" id="CHEBI:78467"/>
        <dbReference type="ChEBI" id="CHEBI:78468"/>
    </reaction>
    <physiologicalReaction direction="left-to-right" evidence="50">
        <dbReference type="Rhea" id="RHEA:41865"/>
    </physiologicalReaction>
</comment>
<comment type="catalytic activity">
    <reaction evidence="37">
        <text>a fatty acyl-[ACP] + malonyl-[ACP] + H(+) = a 3-oxoacyl-[ACP] + holo-[ACP] + CO2</text>
        <dbReference type="Rhea" id="RHEA:22836"/>
        <dbReference type="Rhea" id="RHEA-COMP:9623"/>
        <dbReference type="Rhea" id="RHEA-COMP:9685"/>
        <dbReference type="Rhea" id="RHEA-COMP:9916"/>
        <dbReference type="Rhea" id="RHEA-COMP:14125"/>
        <dbReference type="ChEBI" id="CHEBI:15378"/>
        <dbReference type="ChEBI" id="CHEBI:16526"/>
        <dbReference type="ChEBI" id="CHEBI:64479"/>
        <dbReference type="ChEBI" id="CHEBI:78449"/>
        <dbReference type="ChEBI" id="CHEBI:78776"/>
        <dbReference type="ChEBI" id="CHEBI:138651"/>
        <dbReference type="EC" id="2.3.1.41"/>
    </reaction>
    <physiologicalReaction direction="left-to-right" evidence="37">
        <dbReference type="Rhea" id="RHEA:22837"/>
    </physiologicalReaction>
</comment>
<comment type="catalytic activity">
    <reaction evidence="16">
        <text>a (3R)-hydroxyacyl-[ACP] = a (2E)-enoyl-[ACP] + H2O</text>
        <dbReference type="Rhea" id="RHEA:13097"/>
        <dbReference type="Rhea" id="RHEA-COMP:9925"/>
        <dbReference type="Rhea" id="RHEA-COMP:9945"/>
        <dbReference type="ChEBI" id="CHEBI:15377"/>
        <dbReference type="ChEBI" id="CHEBI:78784"/>
        <dbReference type="ChEBI" id="CHEBI:78827"/>
        <dbReference type="EC" id="4.2.1.59"/>
    </reaction>
    <physiologicalReaction direction="left-to-right" evidence="16">
        <dbReference type="Rhea" id="RHEA:13098"/>
    </physiologicalReaction>
</comment>